<organism evidence="2 3">
    <name type="scientific">Daphnia magna</name>
    <dbReference type="NCBI Taxonomy" id="35525"/>
    <lineage>
        <taxon>Eukaryota</taxon>
        <taxon>Metazoa</taxon>
        <taxon>Ecdysozoa</taxon>
        <taxon>Arthropoda</taxon>
        <taxon>Crustacea</taxon>
        <taxon>Branchiopoda</taxon>
        <taxon>Diplostraca</taxon>
        <taxon>Cladocera</taxon>
        <taxon>Anomopoda</taxon>
        <taxon>Daphniidae</taxon>
        <taxon>Daphnia</taxon>
    </lineage>
</organism>
<evidence type="ECO:0000313" key="2">
    <source>
        <dbReference type="EMBL" id="KAK4017110.1"/>
    </source>
</evidence>
<accession>A0ABQ9ZWU1</accession>
<reference evidence="2 3" key="1">
    <citation type="journal article" date="2023" name="Nucleic Acids Res.">
        <title>The hologenome of Daphnia magna reveals possible DNA methylation and microbiome-mediated evolution of the host genome.</title>
        <authorList>
            <person name="Chaturvedi A."/>
            <person name="Li X."/>
            <person name="Dhandapani V."/>
            <person name="Marshall H."/>
            <person name="Kissane S."/>
            <person name="Cuenca-Cambronero M."/>
            <person name="Asole G."/>
            <person name="Calvet F."/>
            <person name="Ruiz-Romero M."/>
            <person name="Marangio P."/>
            <person name="Guigo R."/>
            <person name="Rago D."/>
            <person name="Mirbahai L."/>
            <person name="Eastwood N."/>
            <person name="Colbourne J.K."/>
            <person name="Zhou J."/>
            <person name="Mallon E."/>
            <person name="Orsini L."/>
        </authorList>
    </citation>
    <scope>NUCLEOTIDE SEQUENCE [LARGE SCALE GENOMIC DNA]</scope>
    <source>
        <strain evidence="2">LRV0_1</strain>
    </source>
</reference>
<proteinExistence type="predicted"/>
<comment type="caution">
    <text evidence="2">The sequence shown here is derived from an EMBL/GenBank/DDBJ whole genome shotgun (WGS) entry which is preliminary data.</text>
</comment>
<protein>
    <submittedName>
        <fullName evidence="2">Uncharacterized protein</fullName>
    </submittedName>
</protein>
<gene>
    <name evidence="2" type="ORF">OUZ56_032064</name>
</gene>
<keyword evidence="3" id="KW-1185">Reference proteome</keyword>
<evidence type="ECO:0000313" key="3">
    <source>
        <dbReference type="Proteomes" id="UP001234178"/>
    </source>
</evidence>
<feature type="region of interest" description="Disordered" evidence="1">
    <location>
        <begin position="98"/>
        <end position="123"/>
    </location>
</feature>
<sequence>MQRSPFCNGDTPPNHVASDQPLVYLHSGQQVEFQAGRDGGFVRPRWRNQSLGGETLPWWLHSRESQAFGSDSRNRGSNYGGCSNGSLGDYHNNLNGGHRDTFRGRGAGGCRGVPRGSGAVSTTTPTIMDEWVTHPVTQIAGRIRSFASNWKTISSDPWVLSIVSEGFKLEFTSSPFLSAPASNMHMSETQLKICNEEVSGSQELQCLEADCEFESIAQLPSALFAITLRWRVLVTLDIC</sequence>
<dbReference type="EMBL" id="JAOYFB010000005">
    <property type="protein sequence ID" value="KAK4017110.1"/>
    <property type="molecule type" value="Genomic_DNA"/>
</dbReference>
<dbReference type="Proteomes" id="UP001234178">
    <property type="component" value="Unassembled WGS sequence"/>
</dbReference>
<name>A0ABQ9ZWU1_9CRUS</name>
<evidence type="ECO:0000256" key="1">
    <source>
        <dbReference type="SAM" id="MobiDB-lite"/>
    </source>
</evidence>